<dbReference type="PANTHER" id="PTHR43236">
    <property type="entry name" value="ANTITOXIN HIGA1"/>
    <property type="match status" value="1"/>
</dbReference>
<dbReference type="InterPro" id="IPR010982">
    <property type="entry name" value="Lambda_DNA-bd_dom_sf"/>
</dbReference>
<dbReference type="SMART" id="SM00530">
    <property type="entry name" value="HTH_XRE"/>
    <property type="match status" value="1"/>
</dbReference>
<dbReference type="SUPFAM" id="SSF47413">
    <property type="entry name" value="lambda repressor-like DNA-binding domains"/>
    <property type="match status" value="1"/>
</dbReference>
<comment type="similarity">
    <text evidence="1">Belongs to the short-chain fatty acyl-CoA assimilation regulator (ScfR) family.</text>
</comment>
<feature type="domain" description="HTH cro/C1-type" evidence="2">
    <location>
        <begin position="9"/>
        <end position="63"/>
    </location>
</feature>
<dbReference type="Proteomes" id="UP000283946">
    <property type="component" value="Chromosome"/>
</dbReference>
<dbReference type="GO" id="GO:0003677">
    <property type="term" value="F:DNA binding"/>
    <property type="evidence" value="ECO:0007669"/>
    <property type="project" value="InterPro"/>
</dbReference>
<dbReference type="InterPro" id="IPR010359">
    <property type="entry name" value="IrrE_HExxH"/>
</dbReference>
<dbReference type="EMBL" id="CP028130">
    <property type="protein sequence ID" value="AZZ56411.1"/>
    <property type="molecule type" value="Genomic_DNA"/>
</dbReference>
<reference evidence="3 4" key="1">
    <citation type="submission" date="2018-03" db="EMBL/GenBank/DDBJ databases">
        <title>Bacteriophage NCPPB3778 and a type I-E CRISPR drive the evolution of the US Biological Select Agent, Rathayibacter toxicus.</title>
        <authorList>
            <person name="Davis E.W.II."/>
            <person name="Tabima J.F."/>
            <person name="Weisberg A.J."/>
            <person name="Dantas Lopes L."/>
            <person name="Wiseman M.S."/>
            <person name="Wiseman M.S."/>
            <person name="Pupko T."/>
            <person name="Belcher M.S."/>
            <person name="Sechler A.J."/>
            <person name="Tancos M.A."/>
            <person name="Schroeder B.K."/>
            <person name="Murray T.D."/>
            <person name="Luster D.G."/>
            <person name="Schneider W.L."/>
            <person name="Rogers E."/>
            <person name="Andreote F.D."/>
            <person name="Grunwald N.J."/>
            <person name="Putnam M.L."/>
            <person name="Chang J.H."/>
        </authorList>
    </citation>
    <scope>NUCLEOTIDE SEQUENCE [LARGE SCALE GENOMIC DNA]</scope>
    <source>
        <strain evidence="3 4">NCCPB 2253</strain>
    </source>
</reference>
<dbReference type="InterPro" id="IPR052345">
    <property type="entry name" value="Rad_response_metalloprotease"/>
</dbReference>
<name>A0AAD1AHH6_9MICO</name>
<proteinExistence type="inferred from homology"/>
<sequence length="352" mass="39613">MSAHIGDVLLVLRRGADITQEELAERAAITQAALSRYENNLRDPESDVLERLAEQLGVTTAFLTHDYKLRGGIATDAHMRRQKTTKPSDWKRVEARLNAHRMHSSYLLERVPMSAQNHVLQVDPLDRSPQDAAALLRTAWYMPIGPIRSLVQWIESAGVIVVEDDFGTHRIDGMSQWAGEHAVIIVNAGLPTDRKRLTLAHELGHLVLHSTYVDEDMEAQANEFAAEFLMPRHLIVPELRNLTLGKLSDLKLEWGVSMQAIVEHAYRLGKLTREDRTRIYKQMSVRGWRTGEPNSDRLPPEQPDLAASLGERLATAGLSSREIERLVGVRSTHTSPFITAQPSTESRRLRAV</sequence>
<gene>
    <name evidence="3" type="ORF">C7V51_11385</name>
</gene>
<evidence type="ECO:0000256" key="1">
    <source>
        <dbReference type="ARBA" id="ARBA00007227"/>
    </source>
</evidence>
<dbReference type="AlphaFoldDB" id="A0AAD1AHH6"/>
<evidence type="ECO:0000313" key="3">
    <source>
        <dbReference type="EMBL" id="AZZ56411.1"/>
    </source>
</evidence>
<evidence type="ECO:0000313" key="4">
    <source>
        <dbReference type="Proteomes" id="UP000283946"/>
    </source>
</evidence>
<dbReference type="Pfam" id="PF01381">
    <property type="entry name" value="HTH_3"/>
    <property type="match status" value="1"/>
</dbReference>
<dbReference type="KEGG" id="ria:C7V51_11385"/>
<dbReference type="Pfam" id="PF06114">
    <property type="entry name" value="Peptidase_M78"/>
    <property type="match status" value="1"/>
</dbReference>
<dbReference type="Gene3D" id="1.10.260.40">
    <property type="entry name" value="lambda repressor-like DNA-binding domains"/>
    <property type="match status" value="1"/>
</dbReference>
<dbReference type="CDD" id="cd00093">
    <property type="entry name" value="HTH_XRE"/>
    <property type="match status" value="1"/>
</dbReference>
<organism evidence="3 4">
    <name type="scientific">Rathayibacter iranicus</name>
    <dbReference type="NCBI Taxonomy" id="59737"/>
    <lineage>
        <taxon>Bacteria</taxon>
        <taxon>Bacillati</taxon>
        <taxon>Actinomycetota</taxon>
        <taxon>Actinomycetes</taxon>
        <taxon>Micrococcales</taxon>
        <taxon>Microbacteriaceae</taxon>
        <taxon>Rathayibacter</taxon>
    </lineage>
</organism>
<dbReference type="Gene3D" id="1.10.10.2910">
    <property type="match status" value="1"/>
</dbReference>
<evidence type="ECO:0000259" key="2">
    <source>
        <dbReference type="PROSITE" id="PS50943"/>
    </source>
</evidence>
<accession>A0AAD1AHH6</accession>
<dbReference type="InterPro" id="IPR001387">
    <property type="entry name" value="Cro/C1-type_HTH"/>
</dbReference>
<protein>
    <submittedName>
        <fullName evidence="3">ImmA/IrrE family metallo-endopeptidase</fullName>
    </submittedName>
</protein>
<dbReference type="PANTHER" id="PTHR43236:SF1">
    <property type="entry name" value="BLL7220 PROTEIN"/>
    <property type="match status" value="1"/>
</dbReference>
<dbReference type="RefSeq" id="WP_104265591.1">
    <property type="nucleotide sequence ID" value="NZ_CP028130.1"/>
</dbReference>
<dbReference type="PROSITE" id="PS50943">
    <property type="entry name" value="HTH_CROC1"/>
    <property type="match status" value="1"/>
</dbReference>